<name>A0ABV6C409_9ACTN</name>
<dbReference type="SUPFAM" id="SSF46689">
    <property type="entry name" value="Homeodomain-like"/>
    <property type="match status" value="1"/>
</dbReference>
<dbReference type="Pfam" id="PF00440">
    <property type="entry name" value="TetR_N"/>
    <property type="match status" value="1"/>
</dbReference>
<dbReference type="PROSITE" id="PS50977">
    <property type="entry name" value="HTH_TETR_2"/>
    <property type="match status" value="1"/>
</dbReference>
<dbReference type="InterPro" id="IPR023772">
    <property type="entry name" value="DNA-bd_HTH_TetR-type_CS"/>
</dbReference>
<dbReference type="InterPro" id="IPR001647">
    <property type="entry name" value="HTH_TetR"/>
</dbReference>
<dbReference type="Proteomes" id="UP001589788">
    <property type="component" value="Unassembled WGS sequence"/>
</dbReference>
<dbReference type="PANTHER" id="PTHR30055:SF226">
    <property type="entry name" value="HTH-TYPE TRANSCRIPTIONAL REGULATOR PKSA"/>
    <property type="match status" value="1"/>
</dbReference>
<evidence type="ECO:0000256" key="1">
    <source>
        <dbReference type="ARBA" id="ARBA00023125"/>
    </source>
</evidence>
<feature type="DNA-binding region" description="H-T-H motif" evidence="2">
    <location>
        <begin position="32"/>
        <end position="51"/>
    </location>
</feature>
<keyword evidence="5" id="KW-1185">Reference proteome</keyword>
<feature type="domain" description="HTH tetR-type" evidence="3">
    <location>
        <begin position="9"/>
        <end position="69"/>
    </location>
</feature>
<organism evidence="4 5">
    <name type="scientific">Aciditerrimonas ferrireducens</name>
    <dbReference type="NCBI Taxonomy" id="667306"/>
    <lineage>
        <taxon>Bacteria</taxon>
        <taxon>Bacillati</taxon>
        <taxon>Actinomycetota</taxon>
        <taxon>Acidimicrobiia</taxon>
        <taxon>Acidimicrobiales</taxon>
        <taxon>Acidimicrobiaceae</taxon>
        <taxon>Aciditerrimonas</taxon>
    </lineage>
</organism>
<protein>
    <submittedName>
        <fullName evidence="4">TetR/AcrR family transcriptional regulator</fullName>
    </submittedName>
</protein>
<accession>A0ABV6C409</accession>
<dbReference type="RefSeq" id="WP_377787856.1">
    <property type="nucleotide sequence ID" value="NZ_JBHLYQ010000013.1"/>
</dbReference>
<dbReference type="PROSITE" id="PS01081">
    <property type="entry name" value="HTH_TETR_1"/>
    <property type="match status" value="1"/>
</dbReference>
<dbReference type="EMBL" id="JBHLYQ010000013">
    <property type="protein sequence ID" value="MFC0081029.1"/>
    <property type="molecule type" value="Genomic_DNA"/>
</dbReference>
<gene>
    <name evidence="4" type="ORF">ACFFRE_02505</name>
</gene>
<dbReference type="PRINTS" id="PR00455">
    <property type="entry name" value="HTHTETR"/>
</dbReference>
<dbReference type="Gene3D" id="1.10.357.10">
    <property type="entry name" value="Tetracycline Repressor, domain 2"/>
    <property type="match status" value="1"/>
</dbReference>
<evidence type="ECO:0000256" key="2">
    <source>
        <dbReference type="PROSITE-ProRule" id="PRU00335"/>
    </source>
</evidence>
<proteinExistence type="predicted"/>
<evidence type="ECO:0000313" key="5">
    <source>
        <dbReference type="Proteomes" id="UP001589788"/>
    </source>
</evidence>
<keyword evidence="1 2" id="KW-0238">DNA-binding</keyword>
<comment type="caution">
    <text evidence="4">The sequence shown here is derived from an EMBL/GenBank/DDBJ whole genome shotgun (WGS) entry which is preliminary data.</text>
</comment>
<reference evidence="4 5" key="1">
    <citation type="submission" date="2024-09" db="EMBL/GenBank/DDBJ databases">
        <authorList>
            <person name="Sun Q."/>
            <person name="Mori K."/>
        </authorList>
    </citation>
    <scope>NUCLEOTIDE SEQUENCE [LARGE SCALE GENOMIC DNA]</scope>
    <source>
        <strain evidence="4 5">JCM 15389</strain>
    </source>
</reference>
<dbReference type="InterPro" id="IPR009057">
    <property type="entry name" value="Homeodomain-like_sf"/>
</dbReference>
<sequence length="210" mass="22528">MARREPAARRTKEEVAEAALALFCERGYHAVTVDDIVQAAGVTKGAFYYYFADKEDLATDLWRRSWRRLADAAAGSLREDLGLAENLKRSLRAMLDALSGLGEARFFLRDAWVLPSVEVAGRVDQEEAGSLLGSLLQEAQARGELAVEATAATKVLLGAFAEGVLHVLTVGEVEPTLAVLDRVVDALVEPTPRAAGPARRARGGQRAGVG</sequence>
<evidence type="ECO:0000313" key="4">
    <source>
        <dbReference type="EMBL" id="MFC0081029.1"/>
    </source>
</evidence>
<evidence type="ECO:0000259" key="3">
    <source>
        <dbReference type="PROSITE" id="PS50977"/>
    </source>
</evidence>
<dbReference type="PANTHER" id="PTHR30055">
    <property type="entry name" value="HTH-TYPE TRANSCRIPTIONAL REGULATOR RUTR"/>
    <property type="match status" value="1"/>
</dbReference>
<dbReference type="InterPro" id="IPR050109">
    <property type="entry name" value="HTH-type_TetR-like_transc_reg"/>
</dbReference>